<dbReference type="AlphaFoldDB" id="A0AAN9Y4B2"/>
<comment type="caution">
    <text evidence="2">The sequence shown here is derived from an EMBL/GenBank/DDBJ whole genome shotgun (WGS) entry which is preliminary data.</text>
</comment>
<feature type="region of interest" description="Disordered" evidence="1">
    <location>
        <begin position="345"/>
        <end position="375"/>
    </location>
</feature>
<evidence type="ECO:0000256" key="1">
    <source>
        <dbReference type="SAM" id="MobiDB-lite"/>
    </source>
</evidence>
<gene>
    <name evidence="2" type="ORF">V9T40_002270</name>
</gene>
<protein>
    <submittedName>
        <fullName evidence="2">Uncharacterized protein</fullName>
    </submittedName>
</protein>
<organism evidence="2 3">
    <name type="scientific">Parthenolecanium corni</name>
    <dbReference type="NCBI Taxonomy" id="536013"/>
    <lineage>
        <taxon>Eukaryota</taxon>
        <taxon>Metazoa</taxon>
        <taxon>Ecdysozoa</taxon>
        <taxon>Arthropoda</taxon>
        <taxon>Hexapoda</taxon>
        <taxon>Insecta</taxon>
        <taxon>Pterygota</taxon>
        <taxon>Neoptera</taxon>
        <taxon>Paraneoptera</taxon>
        <taxon>Hemiptera</taxon>
        <taxon>Sternorrhyncha</taxon>
        <taxon>Coccoidea</taxon>
        <taxon>Coccidae</taxon>
        <taxon>Parthenolecanium</taxon>
    </lineage>
</organism>
<feature type="region of interest" description="Disordered" evidence="1">
    <location>
        <begin position="666"/>
        <end position="690"/>
    </location>
</feature>
<sequence>MKREIREIGSGLTMENFPQRLEVAFNDCSLAITETTSATKYRLKSDLKRSHLDSISCEINRQLPAYTRKIPAQMDLIPVLHLVEKQNPVQILPHCLVVRSGRVVGLILGDKKTKNMDRSPYVSDWNARISELVQKENVLVKLNKAEGKLHLKQYVKQLEDDAFPSSLLCGSYSTKTKWALSVEFQLTRTVKVLRNRLVASTIQPEMLVQTVLKVYDTFPGIVPDGEKIPPLNFLENNFDEILEEVGIYDEKEKVIIAALLEPIEEDDLESVTPNETESLLIYIKHLPTQLDENRTVETDAIMKQYFAEFQNEIKQTYFPTNDDGQFTNEVFVLFEPVRSDKVLEENENSTIKIKQDPDQSKPSTSKEGEQPEASTSLFEVIKMSEEDEPLFRTKLPSIEQLNKFFPNQKELHKIECEEEVAEARVLLDRTYSLDSYFLETVISSAFLLNPSNEEIHELATSIEPPEKPLDPEQQELYWVKKIAIQVFRNKLQRSENHESILKYIYDEEFQQEANPMKEFEYKTRTVHFMPTFQGEWFEEFLIENKNKKPSFNEFPLEWVERCHKIVNGELGIISMMKKATLDDLGELMKMHKLIQSYFSSLTHFNELLKNELIRRTIKIEDKECIELGDISEDVFKAESVNTLVQKDLPEPSSNMKTHIEKQTPIMKPSPIEKPKMEEKSHPENPKPIEPIQQDVPTAVEIEMMKLRELPSEAVVWFRLNPMLAKKAMCHLNPDIGTCFVGCNIIDLGWVRNPKDARFLEKPIEDRIVTIDKRPCAVMDIIKIFTIELFDPVSLEIGRVMRSTAHILPPKQHTRRFALERIELGINYLKKYLVKVDLKHKKVIFRFDNNAETVMPFDLKKNTS</sequence>
<name>A0AAN9Y4B2_9HEMI</name>
<evidence type="ECO:0000313" key="3">
    <source>
        <dbReference type="Proteomes" id="UP001367676"/>
    </source>
</evidence>
<accession>A0AAN9Y4B2</accession>
<dbReference type="EMBL" id="JBBCAQ010000022">
    <property type="protein sequence ID" value="KAK7590657.1"/>
    <property type="molecule type" value="Genomic_DNA"/>
</dbReference>
<evidence type="ECO:0000313" key="2">
    <source>
        <dbReference type="EMBL" id="KAK7590657.1"/>
    </source>
</evidence>
<feature type="compositionally biased region" description="Basic and acidic residues" evidence="1">
    <location>
        <begin position="670"/>
        <end position="686"/>
    </location>
</feature>
<keyword evidence="3" id="KW-1185">Reference proteome</keyword>
<feature type="compositionally biased region" description="Basic and acidic residues" evidence="1">
    <location>
        <begin position="353"/>
        <end position="369"/>
    </location>
</feature>
<dbReference type="Proteomes" id="UP001367676">
    <property type="component" value="Unassembled WGS sequence"/>
</dbReference>
<reference evidence="2 3" key="1">
    <citation type="submission" date="2024-03" db="EMBL/GenBank/DDBJ databases">
        <title>Adaptation during the transition from Ophiocordyceps entomopathogen to insect associate is accompanied by gene loss and intensified selection.</title>
        <authorList>
            <person name="Ward C.M."/>
            <person name="Onetto C.A."/>
            <person name="Borneman A.R."/>
        </authorList>
    </citation>
    <scope>NUCLEOTIDE SEQUENCE [LARGE SCALE GENOMIC DNA]</scope>
    <source>
        <strain evidence="2">AWRI1</strain>
        <tissue evidence="2">Single Adult Female</tissue>
    </source>
</reference>
<proteinExistence type="predicted"/>